<accession>A0A076FCT0</accession>
<comment type="function">
    <text evidence="8">Catalyzes the condensation of pantoate with beta-alanine in an ATP-dependent reaction via a pantoyl-adenylate intermediate.</text>
</comment>
<evidence type="ECO:0000256" key="1">
    <source>
        <dbReference type="ARBA" id="ARBA00004990"/>
    </source>
</evidence>
<dbReference type="InterPro" id="IPR004821">
    <property type="entry name" value="Cyt_trans-like"/>
</dbReference>
<feature type="active site" description="Proton donor" evidence="8">
    <location>
        <position position="34"/>
    </location>
</feature>
<comment type="pathway">
    <text evidence="1 8">Cofactor biosynthesis; (R)-pantothenate biosynthesis; (R)-pantothenate from (R)-pantoate and beta-alanine: step 1/1.</text>
</comment>
<comment type="catalytic activity">
    <reaction evidence="7 8">
        <text>(R)-pantoate + beta-alanine + ATP = (R)-pantothenate + AMP + diphosphate + H(+)</text>
        <dbReference type="Rhea" id="RHEA:10912"/>
        <dbReference type="ChEBI" id="CHEBI:15378"/>
        <dbReference type="ChEBI" id="CHEBI:15980"/>
        <dbReference type="ChEBI" id="CHEBI:29032"/>
        <dbReference type="ChEBI" id="CHEBI:30616"/>
        <dbReference type="ChEBI" id="CHEBI:33019"/>
        <dbReference type="ChEBI" id="CHEBI:57966"/>
        <dbReference type="ChEBI" id="CHEBI:456215"/>
        <dbReference type="EC" id="6.3.2.1"/>
    </reaction>
</comment>
<feature type="binding site" evidence="8">
    <location>
        <begin position="181"/>
        <end position="184"/>
    </location>
    <ligand>
        <name>ATP</name>
        <dbReference type="ChEBI" id="CHEBI:30616"/>
    </ligand>
</feature>
<comment type="miscellaneous">
    <text evidence="8">The reaction proceeds by a bi uni uni bi ping pong mechanism.</text>
</comment>
<comment type="subunit">
    <text evidence="8">Homodimer.</text>
</comment>
<keyword evidence="8" id="KW-0963">Cytoplasm</keyword>
<feature type="binding site" evidence="8">
    <location>
        <position position="58"/>
    </location>
    <ligand>
        <name>(R)-pantoate</name>
        <dbReference type="ChEBI" id="CHEBI:15980"/>
    </ligand>
</feature>
<comment type="subcellular location">
    <subcellularLocation>
        <location evidence="8">Cytoplasm</location>
    </subcellularLocation>
</comment>
<dbReference type="NCBIfam" id="TIGR00125">
    <property type="entry name" value="cyt_tran_rel"/>
    <property type="match status" value="1"/>
</dbReference>
<dbReference type="GO" id="GO:0004592">
    <property type="term" value="F:pantoate-beta-alanine ligase activity"/>
    <property type="evidence" value="ECO:0007669"/>
    <property type="project" value="UniProtKB-UniRule"/>
</dbReference>
<dbReference type="EC" id="6.3.2.1" evidence="8"/>
<sequence>MQILKSISEVLEFRKNCTGSVGFVPTMGALHAGHASLIKKSVEQNDNTIVSIFVNPTQFLPGEDLDKYPRNEVGDTKICELCGASAVFFPDANEMYGKDEPLILAPKELSSSLEGALRPGHFDGVCRVLNKFFNIIRPDRAYFGKKDAQQLTIIQNMVKNFFMNLEIVPCEIVRESDGLALSSRNSYLGDDELCYALKLSRSIMKASNLIKANELNALKIKAAMSECLEPLKVDYVAIVNRNFEPIENVELGNTIILVAAYVGKTRLIDNLWV</sequence>
<dbReference type="AlphaFoldDB" id="A0A076FCT0"/>
<dbReference type="Pfam" id="PF02569">
    <property type="entry name" value="Pantoate_ligase"/>
    <property type="match status" value="1"/>
</dbReference>
<dbReference type="Gene3D" id="3.30.1300.10">
    <property type="entry name" value="Pantoate-beta-alanine ligase, C-terminal domain"/>
    <property type="match status" value="1"/>
</dbReference>
<dbReference type="GO" id="GO:0005829">
    <property type="term" value="C:cytosol"/>
    <property type="evidence" value="ECO:0007669"/>
    <property type="project" value="TreeGrafter"/>
</dbReference>
<keyword evidence="5 8" id="KW-0547">Nucleotide-binding</keyword>
<feature type="binding site" evidence="8">
    <location>
        <position position="150"/>
    </location>
    <ligand>
        <name>(R)-pantoate</name>
        <dbReference type="ChEBI" id="CHEBI:15980"/>
    </ligand>
</feature>
<feature type="binding site" evidence="8">
    <location>
        <begin position="144"/>
        <end position="147"/>
    </location>
    <ligand>
        <name>ATP</name>
        <dbReference type="ChEBI" id="CHEBI:30616"/>
    </ligand>
</feature>
<evidence type="ECO:0000256" key="8">
    <source>
        <dbReference type="HAMAP-Rule" id="MF_00158"/>
    </source>
</evidence>
<dbReference type="InterPro" id="IPR003721">
    <property type="entry name" value="Pantoate_ligase"/>
</dbReference>
<dbReference type="UniPathway" id="UPA00028">
    <property type="reaction ID" value="UER00005"/>
</dbReference>
<dbReference type="HAMAP" id="MF_00158">
    <property type="entry name" value="PanC"/>
    <property type="match status" value="1"/>
</dbReference>
<evidence type="ECO:0000256" key="2">
    <source>
        <dbReference type="ARBA" id="ARBA00009256"/>
    </source>
</evidence>
<evidence type="ECO:0000256" key="3">
    <source>
        <dbReference type="ARBA" id="ARBA00022598"/>
    </source>
</evidence>
<evidence type="ECO:0000256" key="6">
    <source>
        <dbReference type="ARBA" id="ARBA00022840"/>
    </source>
</evidence>
<dbReference type="HOGENOM" id="CLU_047148_0_0_7"/>
<dbReference type="Gene3D" id="3.40.50.620">
    <property type="entry name" value="HUPs"/>
    <property type="match status" value="1"/>
</dbReference>
<dbReference type="STRING" id="1244531.CIG2463D_1570"/>
<dbReference type="RefSeq" id="WP_038454892.1">
    <property type="nucleotide sequence ID" value="NZ_CP009043.1"/>
</dbReference>
<evidence type="ECO:0000256" key="5">
    <source>
        <dbReference type="ARBA" id="ARBA00022741"/>
    </source>
</evidence>
<organism evidence="9 10">
    <name type="scientific">Campylobacter iguaniorum</name>
    <dbReference type="NCBI Taxonomy" id="1244531"/>
    <lineage>
        <taxon>Bacteria</taxon>
        <taxon>Pseudomonadati</taxon>
        <taxon>Campylobacterota</taxon>
        <taxon>Epsilonproteobacteria</taxon>
        <taxon>Campylobacterales</taxon>
        <taxon>Campylobacteraceae</taxon>
        <taxon>Campylobacter</taxon>
    </lineage>
</organism>
<keyword evidence="4 8" id="KW-0566">Pantothenate biosynthesis</keyword>
<dbReference type="OrthoDB" id="9773087at2"/>
<dbReference type="InterPro" id="IPR014729">
    <property type="entry name" value="Rossmann-like_a/b/a_fold"/>
</dbReference>
<name>A0A076FCT0_9BACT</name>
<feature type="binding site" evidence="8">
    <location>
        <begin position="27"/>
        <end position="34"/>
    </location>
    <ligand>
        <name>ATP</name>
        <dbReference type="ChEBI" id="CHEBI:30616"/>
    </ligand>
</feature>
<evidence type="ECO:0000313" key="9">
    <source>
        <dbReference type="EMBL" id="AII15202.1"/>
    </source>
</evidence>
<comment type="similarity">
    <text evidence="2 8">Belongs to the pantothenate synthetase family.</text>
</comment>
<reference evidence="10" key="1">
    <citation type="journal article" date="2014" name="Genome Announc.">
        <title>Complete Genome Sequence of Campylobacter iguaniorum Strain 1485ET, Isolated from a Bearded Dragon (Pogona vitticeps).</title>
        <authorList>
            <person name="Gilbert M.J."/>
            <person name="Miller W.G."/>
            <person name="Yee E."/>
            <person name="Kik M."/>
            <person name="Wagenaar J.A."/>
            <person name="Duim B."/>
        </authorList>
    </citation>
    <scope>NUCLEOTIDE SEQUENCE [LARGE SCALE GENOMIC DNA]</scope>
    <source>
        <strain evidence="10">1485E</strain>
    </source>
</reference>
<dbReference type="GO" id="GO:0015940">
    <property type="term" value="P:pantothenate biosynthetic process"/>
    <property type="evidence" value="ECO:0007669"/>
    <property type="project" value="UniProtKB-UniRule"/>
</dbReference>
<keyword evidence="3 8" id="KW-0436">Ligase</keyword>
<protein>
    <recommendedName>
        <fullName evidence="8">Pantothenate synthetase</fullName>
        <shortName evidence="8">PS</shortName>
        <ecNumber evidence="8">6.3.2.1</ecNumber>
    </recommendedName>
    <alternativeName>
        <fullName evidence="8">Pantoate--beta-alanine ligase</fullName>
    </alternativeName>
    <alternativeName>
        <fullName evidence="8">Pantoate-activating enzyme</fullName>
    </alternativeName>
</protein>
<dbReference type="CDD" id="cd00560">
    <property type="entry name" value="PanC"/>
    <property type="match status" value="1"/>
</dbReference>
<proteinExistence type="inferred from homology"/>
<dbReference type="PANTHER" id="PTHR21299">
    <property type="entry name" value="CYTIDYLATE KINASE/PANTOATE-BETA-ALANINE LIGASE"/>
    <property type="match status" value="1"/>
</dbReference>
<dbReference type="NCBIfam" id="TIGR00018">
    <property type="entry name" value="panC"/>
    <property type="match status" value="1"/>
</dbReference>
<evidence type="ECO:0000256" key="7">
    <source>
        <dbReference type="ARBA" id="ARBA00048258"/>
    </source>
</evidence>
<feature type="binding site" evidence="8">
    <location>
        <position position="173"/>
    </location>
    <ligand>
        <name>ATP</name>
        <dbReference type="ChEBI" id="CHEBI:30616"/>
    </ligand>
</feature>
<keyword evidence="10" id="KW-1185">Reference proteome</keyword>
<keyword evidence="6 8" id="KW-0067">ATP-binding</keyword>
<dbReference type="GO" id="GO:0005524">
    <property type="term" value="F:ATP binding"/>
    <property type="evidence" value="ECO:0007669"/>
    <property type="project" value="UniProtKB-KW"/>
</dbReference>
<dbReference type="Proteomes" id="UP000028486">
    <property type="component" value="Chromosome"/>
</dbReference>
<dbReference type="SUPFAM" id="SSF52374">
    <property type="entry name" value="Nucleotidylyl transferase"/>
    <property type="match status" value="1"/>
</dbReference>
<dbReference type="EMBL" id="CP009043">
    <property type="protein sequence ID" value="AII15202.1"/>
    <property type="molecule type" value="Genomic_DNA"/>
</dbReference>
<evidence type="ECO:0000256" key="4">
    <source>
        <dbReference type="ARBA" id="ARBA00022655"/>
    </source>
</evidence>
<dbReference type="eggNOG" id="COG0414">
    <property type="taxonomic scope" value="Bacteria"/>
</dbReference>
<dbReference type="PANTHER" id="PTHR21299:SF1">
    <property type="entry name" value="PANTOATE--BETA-ALANINE LIGASE"/>
    <property type="match status" value="1"/>
</dbReference>
<dbReference type="InterPro" id="IPR042176">
    <property type="entry name" value="Pantoate_ligase_C"/>
</dbReference>
<dbReference type="KEGG" id="caj:CIG1485E_1379"/>
<feature type="binding site" evidence="8">
    <location>
        <position position="58"/>
    </location>
    <ligand>
        <name>beta-alanine</name>
        <dbReference type="ChEBI" id="CHEBI:57966"/>
    </ligand>
</feature>
<evidence type="ECO:0000313" key="10">
    <source>
        <dbReference type="Proteomes" id="UP000028486"/>
    </source>
</evidence>
<gene>
    <name evidence="8 9" type="primary">panC</name>
    <name evidence="9" type="ORF">CIG1485E_1379</name>
</gene>